<name>A0A9C7UN36_9RHOD</name>
<keyword evidence="1" id="KW-0175">Coiled coil</keyword>
<reference evidence="3" key="2">
    <citation type="submission" date="2022-01" db="EMBL/GenBank/DDBJ databases">
        <authorList>
            <person name="Hirooka S."/>
            <person name="Miyagishima S.Y."/>
        </authorList>
    </citation>
    <scope>NUCLEOTIDE SEQUENCE</scope>
    <source>
        <strain evidence="3">NBRC 102759</strain>
    </source>
</reference>
<dbReference type="OrthoDB" id="10371602at2759"/>
<evidence type="ECO:0000313" key="4">
    <source>
        <dbReference type="Proteomes" id="UP001061958"/>
    </source>
</evidence>
<comment type="caution">
    <text evidence="3">The sequence shown here is derived from an EMBL/GenBank/DDBJ whole genome shotgun (WGS) entry which is preliminary data.</text>
</comment>
<evidence type="ECO:0000256" key="2">
    <source>
        <dbReference type="SAM" id="MobiDB-lite"/>
    </source>
</evidence>
<keyword evidence="4" id="KW-1185">Reference proteome</keyword>
<feature type="region of interest" description="Disordered" evidence="2">
    <location>
        <begin position="85"/>
        <end position="107"/>
    </location>
</feature>
<reference evidence="3" key="1">
    <citation type="journal article" date="2022" name="Proc. Natl. Acad. Sci. U.S.A.">
        <title>Life cycle and functional genomics of the unicellular red alga Galdieria for elucidating algal and plant evolution and industrial use.</title>
        <authorList>
            <person name="Hirooka S."/>
            <person name="Itabashi T."/>
            <person name="Ichinose T.M."/>
            <person name="Onuma R."/>
            <person name="Fujiwara T."/>
            <person name="Yamashita S."/>
            <person name="Jong L.W."/>
            <person name="Tomita R."/>
            <person name="Iwane A.H."/>
            <person name="Miyagishima S.Y."/>
        </authorList>
    </citation>
    <scope>NUCLEOTIDE SEQUENCE</scope>
    <source>
        <strain evidence="3">NBRC 102759</strain>
    </source>
</reference>
<proteinExistence type="predicted"/>
<gene>
    <name evidence="3" type="ORF">GpartN1_g1159.t1</name>
</gene>
<feature type="coiled-coil region" evidence="1">
    <location>
        <begin position="114"/>
        <end position="164"/>
    </location>
</feature>
<accession>A0A9C7UN36</accession>
<dbReference type="Proteomes" id="UP001061958">
    <property type="component" value="Unassembled WGS sequence"/>
</dbReference>
<sequence length="164" mass="18394">MLGRGWQRLFFRNCSGNHLSRQSTGGQPTANDEKVNTHVNTYDTGGFADGQDPLALRKAAWKYGILSVLFGIVAGIIQYKRSTQEAKESVRETASQARFPSPSVKEEQEVPDALVELQLTQIELESQLKRLGERTKTEESLQELKQVKEKLAQVEKEMEAKAKS</sequence>
<protein>
    <submittedName>
        <fullName evidence="3">Uncharacterized protein</fullName>
    </submittedName>
</protein>
<organism evidence="3 4">
    <name type="scientific">Galdieria partita</name>
    <dbReference type="NCBI Taxonomy" id="83374"/>
    <lineage>
        <taxon>Eukaryota</taxon>
        <taxon>Rhodophyta</taxon>
        <taxon>Bangiophyceae</taxon>
        <taxon>Galdieriales</taxon>
        <taxon>Galdieriaceae</taxon>
        <taxon>Galdieria</taxon>
    </lineage>
</organism>
<dbReference type="EMBL" id="BQMJ01000008">
    <property type="protein sequence ID" value="GJQ09368.1"/>
    <property type="molecule type" value="Genomic_DNA"/>
</dbReference>
<evidence type="ECO:0000313" key="3">
    <source>
        <dbReference type="EMBL" id="GJQ09368.1"/>
    </source>
</evidence>
<evidence type="ECO:0000256" key="1">
    <source>
        <dbReference type="SAM" id="Coils"/>
    </source>
</evidence>
<dbReference type="AlphaFoldDB" id="A0A9C7UN36"/>